<comment type="cofactor">
    <cofactor evidence="3">
        <name>(R)-lipoate</name>
        <dbReference type="ChEBI" id="CHEBI:83088"/>
    </cofactor>
    <text evidence="3">Binds 1 lipoyl cofactor covalently.</text>
</comment>
<dbReference type="EMBL" id="FOWD01000017">
    <property type="protein sequence ID" value="SFO31118.1"/>
    <property type="molecule type" value="Genomic_DNA"/>
</dbReference>
<dbReference type="InterPro" id="IPR000089">
    <property type="entry name" value="Biotin_lipoyl"/>
</dbReference>
<gene>
    <name evidence="3" type="primary">gcvH</name>
    <name evidence="6" type="ORF">SAMN04489757_11773</name>
</gene>
<evidence type="ECO:0000256" key="3">
    <source>
        <dbReference type="HAMAP-Rule" id="MF_00272"/>
    </source>
</evidence>
<evidence type="ECO:0000259" key="5">
    <source>
        <dbReference type="PROSITE" id="PS50968"/>
    </source>
</evidence>
<dbReference type="PANTHER" id="PTHR11715">
    <property type="entry name" value="GLYCINE CLEAVAGE SYSTEM H PROTEIN"/>
    <property type="match status" value="1"/>
</dbReference>
<feature type="domain" description="Lipoyl-binding" evidence="5">
    <location>
        <begin position="20"/>
        <end position="101"/>
    </location>
</feature>
<dbReference type="Pfam" id="PF01597">
    <property type="entry name" value="GCV_H"/>
    <property type="match status" value="1"/>
</dbReference>
<dbReference type="HAMAP" id="MF_00272">
    <property type="entry name" value="GcvH"/>
    <property type="match status" value="1"/>
</dbReference>
<dbReference type="Gene3D" id="2.40.50.100">
    <property type="match status" value="1"/>
</dbReference>
<dbReference type="GO" id="GO:0019464">
    <property type="term" value="P:glycine decarboxylation via glycine cleavage system"/>
    <property type="evidence" value="ECO:0007669"/>
    <property type="project" value="UniProtKB-UniRule"/>
</dbReference>
<dbReference type="Proteomes" id="UP000198806">
    <property type="component" value="Unassembled WGS sequence"/>
</dbReference>
<sequence length="123" mass="14293">MKDMLFSKTHEWIQFLDETTVRLGLTDFAQSELGDLVFINLPEEGDEILISESFADVESVKAVSNVYSPVTGTVSRINEELLDHPELVNESPYEAWFVEIENVREQHELLSEEEYQQFIHEEE</sequence>
<dbReference type="InterPro" id="IPR017453">
    <property type="entry name" value="GCV_H_sub"/>
</dbReference>
<dbReference type="InterPro" id="IPR002930">
    <property type="entry name" value="GCV_H"/>
</dbReference>
<dbReference type="CDD" id="cd06848">
    <property type="entry name" value="GCS_H"/>
    <property type="match status" value="1"/>
</dbReference>
<dbReference type="InterPro" id="IPR003016">
    <property type="entry name" value="2-oxoA_DH_lipoyl-BS"/>
</dbReference>
<feature type="modified residue" description="N6-lipoyllysine" evidence="3 4">
    <location>
        <position position="61"/>
    </location>
</feature>
<protein>
    <recommendedName>
        <fullName evidence="3">Glycine cleavage system H protein</fullName>
    </recommendedName>
</protein>
<dbReference type="RefSeq" id="WP_091686947.1">
    <property type="nucleotide sequence ID" value="NZ_BAABFM010000001.1"/>
</dbReference>
<dbReference type="PANTHER" id="PTHR11715:SF3">
    <property type="entry name" value="GLYCINE CLEAVAGE SYSTEM H PROTEIN-RELATED"/>
    <property type="match status" value="1"/>
</dbReference>
<dbReference type="GO" id="GO:0005960">
    <property type="term" value="C:glycine cleavage complex"/>
    <property type="evidence" value="ECO:0007669"/>
    <property type="project" value="InterPro"/>
</dbReference>
<dbReference type="InterPro" id="IPR011053">
    <property type="entry name" value="Single_hybrid_motif"/>
</dbReference>
<dbReference type="STRING" id="1527.SAMN04489757_11773"/>
<dbReference type="InterPro" id="IPR033753">
    <property type="entry name" value="GCV_H/Fam206"/>
</dbReference>
<organism evidence="6 7">
    <name type="scientific">Anaerocolumna aminovalerica</name>
    <dbReference type="NCBI Taxonomy" id="1527"/>
    <lineage>
        <taxon>Bacteria</taxon>
        <taxon>Bacillati</taxon>
        <taxon>Bacillota</taxon>
        <taxon>Clostridia</taxon>
        <taxon>Lachnospirales</taxon>
        <taxon>Lachnospiraceae</taxon>
        <taxon>Anaerocolumna</taxon>
    </lineage>
</organism>
<name>A0A1I5G4Z3_9FIRM</name>
<evidence type="ECO:0000256" key="1">
    <source>
        <dbReference type="ARBA" id="ARBA00009249"/>
    </source>
</evidence>
<dbReference type="AlphaFoldDB" id="A0A1I5G4Z3"/>
<dbReference type="SUPFAM" id="SSF51230">
    <property type="entry name" value="Single hybrid motif"/>
    <property type="match status" value="1"/>
</dbReference>
<dbReference type="NCBIfam" id="TIGR00527">
    <property type="entry name" value="gcvH"/>
    <property type="match status" value="1"/>
</dbReference>
<dbReference type="OrthoDB" id="9796712at2"/>
<keyword evidence="7" id="KW-1185">Reference proteome</keyword>
<dbReference type="GO" id="GO:0009249">
    <property type="term" value="P:protein lipoylation"/>
    <property type="evidence" value="ECO:0007669"/>
    <property type="project" value="TreeGrafter"/>
</dbReference>
<evidence type="ECO:0000313" key="7">
    <source>
        <dbReference type="Proteomes" id="UP000198806"/>
    </source>
</evidence>
<dbReference type="PROSITE" id="PS50968">
    <property type="entry name" value="BIOTINYL_LIPOYL"/>
    <property type="match status" value="1"/>
</dbReference>
<dbReference type="NCBIfam" id="NF002270">
    <property type="entry name" value="PRK01202.1"/>
    <property type="match status" value="1"/>
</dbReference>
<reference evidence="6 7" key="1">
    <citation type="submission" date="2016-10" db="EMBL/GenBank/DDBJ databases">
        <authorList>
            <person name="de Groot N.N."/>
        </authorList>
    </citation>
    <scope>NUCLEOTIDE SEQUENCE [LARGE SCALE GENOMIC DNA]</scope>
    <source>
        <strain evidence="6 7">DSM 1283</strain>
    </source>
</reference>
<evidence type="ECO:0000256" key="2">
    <source>
        <dbReference type="ARBA" id="ARBA00022823"/>
    </source>
</evidence>
<comment type="similarity">
    <text evidence="1 3">Belongs to the GcvH family.</text>
</comment>
<proteinExistence type="inferred from homology"/>
<dbReference type="PROSITE" id="PS00189">
    <property type="entry name" value="LIPOYL"/>
    <property type="match status" value="1"/>
</dbReference>
<comment type="function">
    <text evidence="3">The glycine cleavage system catalyzes the degradation of glycine. The H protein shuttles the methylamine group of glycine from the P protein to the T protein.</text>
</comment>
<keyword evidence="2 3" id="KW-0450">Lipoyl</keyword>
<accession>A0A1I5G4Z3</accession>
<comment type="subunit">
    <text evidence="3">The glycine cleavage system is composed of four proteins: P, T, L and H.</text>
</comment>
<evidence type="ECO:0000313" key="6">
    <source>
        <dbReference type="EMBL" id="SFO31118.1"/>
    </source>
</evidence>
<evidence type="ECO:0000256" key="4">
    <source>
        <dbReference type="PIRSR" id="PIRSR617453-50"/>
    </source>
</evidence>
<dbReference type="GO" id="GO:0005829">
    <property type="term" value="C:cytosol"/>
    <property type="evidence" value="ECO:0007669"/>
    <property type="project" value="TreeGrafter"/>
</dbReference>